<keyword evidence="2" id="KW-1185">Reference proteome</keyword>
<protein>
    <submittedName>
        <fullName evidence="1">Proteasome regulatory particle base subunit</fullName>
    </submittedName>
</protein>
<comment type="caution">
    <text evidence="1">The sequence shown here is derived from an EMBL/GenBank/DDBJ whole genome shotgun (WGS) entry which is preliminary data.</text>
</comment>
<feature type="non-terminal residue" evidence="1">
    <location>
        <position position="311"/>
    </location>
</feature>
<evidence type="ECO:0000313" key="2">
    <source>
        <dbReference type="Proteomes" id="UP001145114"/>
    </source>
</evidence>
<keyword evidence="1" id="KW-0647">Proteasome</keyword>
<accession>A0ACC1H7U4</accession>
<dbReference type="EMBL" id="JAMZIH010008390">
    <property type="protein sequence ID" value="KAJ1672433.1"/>
    <property type="molecule type" value="Genomic_DNA"/>
</dbReference>
<gene>
    <name evidence="1" type="primary">RPN1_2</name>
    <name evidence="1" type="ORF">EV182_007188</name>
</gene>
<reference evidence="1" key="1">
    <citation type="submission" date="2022-06" db="EMBL/GenBank/DDBJ databases">
        <title>Phylogenomic reconstructions and comparative analyses of Kickxellomycotina fungi.</title>
        <authorList>
            <person name="Reynolds N.K."/>
            <person name="Stajich J.E."/>
            <person name="Barry K."/>
            <person name="Grigoriev I.V."/>
            <person name="Crous P."/>
            <person name="Smith M.E."/>
        </authorList>
    </citation>
    <scope>NUCLEOTIDE SEQUENCE</scope>
    <source>
        <strain evidence="1">RSA 2271</strain>
    </source>
</reference>
<evidence type="ECO:0000313" key="1">
    <source>
        <dbReference type="EMBL" id="KAJ1672433.1"/>
    </source>
</evidence>
<organism evidence="1 2">
    <name type="scientific">Spiromyces aspiralis</name>
    <dbReference type="NCBI Taxonomy" id="68401"/>
    <lineage>
        <taxon>Eukaryota</taxon>
        <taxon>Fungi</taxon>
        <taxon>Fungi incertae sedis</taxon>
        <taxon>Zoopagomycota</taxon>
        <taxon>Kickxellomycotina</taxon>
        <taxon>Kickxellomycetes</taxon>
        <taxon>Kickxellales</taxon>
        <taxon>Kickxellaceae</taxon>
        <taxon>Spiromyces</taxon>
    </lineage>
</organism>
<sequence length="311" mass="33699">MCLQGTYLSDYYLRVAKSLQIMEPKKPADIYKSQFETVISSSSSSKDYISSTYVNAFVNAGFKEDSMVLTKDKNSNQSVISSKGKSSVSITAALGMVLMWSDSETSAEIILEYLSSENNTIKAGALLALGLNSVGLRQESDLTKALAGDYLEETSVSDSSENQVKRAGLLSLGIAYAKTGDREVTEILTKFLHPEKRSIRTISFAALSLGLVHLGSGNAEVISILLDVLREMRPQDLTHTYTRFIILGLALTAMCRRDVVIFDSKSPNEEDAPTDITSTYINVTDLGDPVKMQAKVLVGACSMAGSGEVLE</sequence>
<dbReference type="Proteomes" id="UP001145114">
    <property type="component" value="Unassembled WGS sequence"/>
</dbReference>
<name>A0ACC1H7U4_9FUNG</name>
<proteinExistence type="predicted"/>